<dbReference type="InterPro" id="IPR000184">
    <property type="entry name" value="Bac_surfAg_D15"/>
</dbReference>
<keyword evidence="4" id="KW-0812">Transmembrane</keyword>
<feature type="region of interest" description="Disordered" evidence="6">
    <location>
        <begin position="1"/>
        <end position="24"/>
    </location>
</feature>
<dbReference type="AlphaFoldDB" id="A0A5C3M858"/>
<feature type="domain" description="Bacterial surface antigen (D15)" evidence="7">
    <location>
        <begin position="179"/>
        <end position="455"/>
    </location>
</feature>
<gene>
    <name evidence="8" type="ORF">BDQ12DRAFT_765032</name>
</gene>
<dbReference type="STRING" id="68775.A0A5C3M858"/>
<dbReference type="PANTHER" id="PTHR12815">
    <property type="entry name" value="SORTING AND ASSEMBLY MACHINERY SAMM50 PROTEIN FAMILY MEMBER"/>
    <property type="match status" value="1"/>
</dbReference>
<name>A0A5C3M858_9AGAR</name>
<dbReference type="OrthoDB" id="1724197at2759"/>
<keyword evidence="5" id="KW-0472">Membrane</keyword>
<evidence type="ECO:0000256" key="2">
    <source>
        <dbReference type="ARBA" id="ARBA00010913"/>
    </source>
</evidence>
<dbReference type="Gene3D" id="2.40.160.50">
    <property type="entry name" value="membrane protein fhac: a member of the omp85/tpsb transporter family"/>
    <property type="match status" value="1"/>
</dbReference>
<evidence type="ECO:0000256" key="4">
    <source>
        <dbReference type="ARBA" id="ARBA00022692"/>
    </source>
</evidence>
<evidence type="ECO:0000256" key="1">
    <source>
        <dbReference type="ARBA" id="ARBA00004374"/>
    </source>
</evidence>
<dbReference type="InterPro" id="IPR039910">
    <property type="entry name" value="D15-like"/>
</dbReference>
<reference evidence="8 9" key="1">
    <citation type="journal article" date="2019" name="Nat. Ecol. Evol.">
        <title>Megaphylogeny resolves global patterns of mushroom evolution.</title>
        <authorList>
            <person name="Varga T."/>
            <person name="Krizsan K."/>
            <person name="Foldi C."/>
            <person name="Dima B."/>
            <person name="Sanchez-Garcia M."/>
            <person name="Sanchez-Ramirez S."/>
            <person name="Szollosi G.J."/>
            <person name="Szarkandi J.G."/>
            <person name="Papp V."/>
            <person name="Albert L."/>
            <person name="Andreopoulos W."/>
            <person name="Angelini C."/>
            <person name="Antonin V."/>
            <person name="Barry K.W."/>
            <person name="Bougher N.L."/>
            <person name="Buchanan P."/>
            <person name="Buyck B."/>
            <person name="Bense V."/>
            <person name="Catcheside P."/>
            <person name="Chovatia M."/>
            <person name="Cooper J."/>
            <person name="Damon W."/>
            <person name="Desjardin D."/>
            <person name="Finy P."/>
            <person name="Geml J."/>
            <person name="Haridas S."/>
            <person name="Hughes K."/>
            <person name="Justo A."/>
            <person name="Karasinski D."/>
            <person name="Kautmanova I."/>
            <person name="Kiss B."/>
            <person name="Kocsube S."/>
            <person name="Kotiranta H."/>
            <person name="LaButti K.M."/>
            <person name="Lechner B.E."/>
            <person name="Liimatainen K."/>
            <person name="Lipzen A."/>
            <person name="Lukacs Z."/>
            <person name="Mihaltcheva S."/>
            <person name="Morgado L.N."/>
            <person name="Niskanen T."/>
            <person name="Noordeloos M.E."/>
            <person name="Ohm R.A."/>
            <person name="Ortiz-Santana B."/>
            <person name="Ovrebo C."/>
            <person name="Racz N."/>
            <person name="Riley R."/>
            <person name="Savchenko A."/>
            <person name="Shiryaev A."/>
            <person name="Soop K."/>
            <person name="Spirin V."/>
            <person name="Szebenyi C."/>
            <person name="Tomsovsky M."/>
            <person name="Tulloss R.E."/>
            <person name="Uehling J."/>
            <person name="Grigoriev I.V."/>
            <person name="Vagvolgyi C."/>
            <person name="Papp T."/>
            <person name="Martin F.M."/>
            <person name="Miettinen O."/>
            <person name="Hibbett D.S."/>
            <person name="Nagy L.G."/>
        </authorList>
    </citation>
    <scope>NUCLEOTIDE SEQUENCE [LARGE SCALE GENOMIC DNA]</scope>
    <source>
        <strain evidence="8 9">CBS 166.37</strain>
    </source>
</reference>
<comment type="subcellular location">
    <subcellularLocation>
        <location evidence="1">Mitochondrion outer membrane</location>
        <topology evidence="1">Multi-pass membrane protein</topology>
    </subcellularLocation>
</comment>
<evidence type="ECO:0000256" key="5">
    <source>
        <dbReference type="ARBA" id="ARBA00023136"/>
    </source>
</evidence>
<keyword evidence="3" id="KW-1134">Transmembrane beta strand</keyword>
<dbReference type="GO" id="GO:0045040">
    <property type="term" value="P:protein insertion into mitochondrial outer membrane"/>
    <property type="evidence" value="ECO:0007669"/>
    <property type="project" value="TreeGrafter"/>
</dbReference>
<evidence type="ECO:0000256" key="6">
    <source>
        <dbReference type="SAM" id="MobiDB-lite"/>
    </source>
</evidence>
<evidence type="ECO:0000259" key="7">
    <source>
        <dbReference type="Pfam" id="PF01103"/>
    </source>
</evidence>
<proteinExistence type="inferred from homology"/>
<evidence type="ECO:0000313" key="9">
    <source>
        <dbReference type="Proteomes" id="UP000308652"/>
    </source>
</evidence>
<organism evidence="8 9">
    <name type="scientific">Crucibulum laeve</name>
    <dbReference type="NCBI Taxonomy" id="68775"/>
    <lineage>
        <taxon>Eukaryota</taxon>
        <taxon>Fungi</taxon>
        <taxon>Dikarya</taxon>
        <taxon>Basidiomycota</taxon>
        <taxon>Agaricomycotina</taxon>
        <taxon>Agaricomycetes</taxon>
        <taxon>Agaricomycetidae</taxon>
        <taxon>Agaricales</taxon>
        <taxon>Agaricineae</taxon>
        <taxon>Nidulariaceae</taxon>
        <taxon>Crucibulum</taxon>
    </lineage>
</organism>
<protein>
    <submittedName>
        <fullName evidence="8">Surface antigen-domain-containing protein</fullName>
    </submittedName>
</protein>
<sequence length="461" mass="50179">MVDLLHPLKPPLQNSSAPRDKEPKDDIEKLLKWQEDRLAKKLRGEYESAVIHLSELINSNLHTSMNISSVRVEGANNTRQSFLGWLIKPSLAQALPTSEKHCDLESVLHTTRRIADTLKRTDIFTSVEAKIERAGDDAAAVGDVDVVFKTRERGRLYLNSSTEVGNNEGSASATARVRNVFGGAEMFEANLSLGTKTRRSFRGSLSAPLTADLETFGEVSVFGLERDNSSFASSFEGLRGAKAVVRSGQLHRGTHELAYEAVARHIAGLMPTASISIREAAGQTFKSSLSHTFVLDTRDDRITSTQGVYAKLFNELAGLGGDASFYKVEAEGQISRPLWDGVSISFAARTGLLHSIGKPTLFSDRFQLGGPTSIRSFRANSMGPCDGSDYVGGDIYYSAGASIISNIPKKPHWPIKTHLWVNTGRLDTLDKSCPLTDSICDMLSHPSISAGVSLIYCFDPA</sequence>
<dbReference type="Proteomes" id="UP000308652">
    <property type="component" value="Unassembled WGS sequence"/>
</dbReference>
<accession>A0A5C3M858</accession>
<keyword evidence="9" id="KW-1185">Reference proteome</keyword>
<dbReference type="Pfam" id="PF01103">
    <property type="entry name" value="Omp85"/>
    <property type="match status" value="1"/>
</dbReference>
<dbReference type="EMBL" id="ML213594">
    <property type="protein sequence ID" value="TFK41579.1"/>
    <property type="molecule type" value="Genomic_DNA"/>
</dbReference>
<evidence type="ECO:0000313" key="8">
    <source>
        <dbReference type="EMBL" id="TFK41579.1"/>
    </source>
</evidence>
<dbReference type="GO" id="GO:0005741">
    <property type="term" value="C:mitochondrial outer membrane"/>
    <property type="evidence" value="ECO:0007669"/>
    <property type="project" value="UniProtKB-SubCell"/>
</dbReference>
<evidence type="ECO:0000256" key="3">
    <source>
        <dbReference type="ARBA" id="ARBA00022452"/>
    </source>
</evidence>
<dbReference type="PANTHER" id="PTHR12815:SF18">
    <property type="entry name" value="SORTING AND ASSEMBLY MACHINERY COMPONENT 50 HOMOLOG"/>
    <property type="match status" value="1"/>
</dbReference>
<comment type="similarity">
    <text evidence="2">Belongs to the SAM50/omp85 family.</text>
</comment>